<dbReference type="GO" id="GO:0006508">
    <property type="term" value="P:proteolysis"/>
    <property type="evidence" value="ECO:0007669"/>
    <property type="project" value="UniProtKB-KW"/>
</dbReference>
<dbReference type="InterPro" id="IPR008915">
    <property type="entry name" value="Peptidase_M50"/>
</dbReference>
<dbReference type="GO" id="GO:0046872">
    <property type="term" value="F:metal ion binding"/>
    <property type="evidence" value="ECO:0007669"/>
    <property type="project" value="UniProtKB-KW"/>
</dbReference>
<organism evidence="15 16">
    <name type="scientific">Tahibacter soli</name>
    <dbReference type="NCBI Taxonomy" id="2983605"/>
    <lineage>
        <taxon>Bacteria</taxon>
        <taxon>Pseudomonadati</taxon>
        <taxon>Pseudomonadota</taxon>
        <taxon>Gammaproteobacteria</taxon>
        <taxon>Lysobacterales</taxon>
        <taxon>Rhodanobacteraceae</taxon>
        <taxon>Tahibacter</taxon>
    </lineage>
</organism>
<dbReference type="Proteomes" id="UP001139971">
    <property type="component" value="Unassembled WGS sequence"/>
</dbReference>
<dbReference type="EMBL" id="JAOVZO020000017">
    <property type="protein sequence ID" value="MDC8013197.1"/>
    <property type="molecule type" value="Genomic_DNA"/>
</dbReference>
<dbReference type="CDD" id="cd06160">
    <property type="entry name" value="S2P-M50_like_2"/>
    <property type="match status" value="1"/>
</dbReference>
<evidence type="ECO:0000256" key="9">
    <source>
        <dbReference type="ARBA" id="ARBA00022989"/>
    </source>
</evidence>
<dbReference type="GO" id="GO:0008237">
    <property type="term" value="F:metallopeptidase activity"/>
    <property type="evidence" value="ECO:0007669"/>
    <property type="project" value="UniProtKB-KW"/>
</dbReference>
<feature type="transmembrane region" description="Helical" evidence="13">
    <location>
        <begin position="258"/>
        <end position="289"/>
    </location>
</feature>
<feature type="transmembrane region" description="Helical" evidence="13">
    <location>
        <begin position="508"/>
        <end position="531"/>
    </location>
</feature>
<keyword evidence="9 13" id="KW-1133">Transmembrane helix</keyword>
<dbReference type="GO" id="GO:0016020">
    <property type="term" value="C:membrane"/>
    <property type="evidence" value="ECO:0007669"/>
    <property type="project" value="UniProtKB-SubCell"/>
</dbReference>
<dbReference type="PANTHER" id="PTHR39188">
    <property type="entry name" value="MEMBRANE-ASSOCIATED ZINC METALLOPROTEASE M50B"/>
    <property type="match status" value="1"/>
</dbReference>
<dbReference type="PANTHER" id="PTHR39188:SF3">
    <property type="entry name" value="STAGE IV SPORULATION PROTEIN FB"/>
    <property type="match status" value="1"/>
</dbReference>
<accession>A0A9X4BJF4</accession>
<keyword evidence="10" id="KW-0482">Metalloprotease</keyword>
<keyword evidence="12" id="KW-0175">Coiled coil</keyword>
<keyword evidence="4" id="KW-0645">Protease</keyword>
<evidence type="ECO:0000256" key="11">
    <source>
        <dbReference type="ARBA" id="ARBA00023136"/>
    </source>
</evidence>
<dbReference type="AlphaFoldDB" id="A0A9X4BJF4"/>
<feature type="transmembrane region" description="Helical" evidence="13">
    <location>
        <begin position="362"/>
        <end position="381"/>
    </location>
</feature>
<evidence type="ECO:0000256" key="5">
    <source>
        <dbReference type="ARBA" id="ARBA00022692"/>
    </source>
</evidence>
<protein>
    <submittedName>
        <fullName evidence="15">SMI1/KNR4 family protein</fullName>
    </submittedName>
</protein>
<dbReference type="RefSeq" id="WP_263545410.1">
    <property type="nucleotide sequence ID" value="NZ_JAOVZO020000017.1"/>
</dbReference>
<evidence type="ECO:0000313" key="16">
    <source>
        <dbReference type="Proteomes" id="UP001139971"/>
    </source>
</evidence>
<evidence type="ECO:0000256" key="13">
    <source>
        <dbReference type="SAM" id="Phobius"/>
    </source>
</evidence>
<keyword evidence="11 13" id="KW-0472">Membrane</keyword>
<dbReference type="SMART" id="SM00860">
    <property type="entry name" value="SMI1_KNR4"/>
    <property type="match status" value="2"/>
</dbReference>
<dbReference type="InterPro" id="IPR018958">
    <property type="entry name" value="Knr4/Smi1-like_dom"/>
</dbReference>
<dbReference type="SUPFAM" id="SSF160631">
    <property type="entry name" value="SMI1/KNR4-like"/>
    <property type="match status" value="1"/>
</dbReference>
<comment type="cofactor">
    <cofactor evidence="1">
        <name>Zn(2+)</name>
        <dbReference type="ChEBI" id="CHEBI:29105"/>
    </cofactor>
</comment>
<keyword evidence="16" id="KW-1185">Reference proteome</keyword>
<reference evidence="15" key="1">
    <citation type="submission" date="2023-02" db="EMBL/GenBank/DDBJ databases">
        <title>Tahibacter soli sp. nov. isolated from soil.</title>
        <authorList>
            <person name="Baek J.H."/>
            <person name="Lee J.K."/>
            <person name="Choi D.G."/>
            <person name="Jeon C.O."/>
        </authorList>
    </citation>
    <scope>NUCLEOTIDE SEQUENCE</scope>
    <source>
        <strain evidence="15">BL</strain>
    </source>
</reference>
<evidence type="ECO:0000256" key="7">
    <source>
        <dbReference type="ARBA" id="ARBA00022801"/>
    </source>
</evidence>
<gene>
    <name evidence="15" type="ORF">OD750_011675</name>
</gene>
<evidence type="ECO:0000256" key="2">
    <source>
        <dbReference type="ARBA" id="ARBA00004141"/>
    </source>
</evidence>
<evidence type="ECO:0000259" key="14">
    <source>
        <dbReference type="SMART" id="SM00860"/>
    </source>
</evidence>
<dbReference type="Pfam" id="PF09346">
    <property type="entry name" value="SMI1_KNR4"/>
    <property type="match status" value="1"/>
</dbReference>
<evidence type="ECO:0000256" key="6">
    <source>
        <dbReference type="ARBA" id="ARBA00022723"/>
    </source>
</evidence>
<comment type="similarity">
    <text evidence="3">Belongs to the peptidase M50B family.</text>
</comment>
<feature type="domain" description="Knr4/Smi1-like" evidence="14">
    <location>
        <begin position="586"/>
        <end position="720"/>
    </location>
</feature>
<evidence type="ECO:0000313" key="15">
    <source>
        <dbReference type="EMBL" id="MDC8013197.1"/>
    </source>
</evidence>
<evidence type="ECO:0000256" key="8">
    <source>
        <dbReference type="ARBA" id="ARBA00022833"/>
    </source>
</evidence>
<comment type="caution">
    <text evidence="15">The sequence shown here is derived from an EMBL/GenBank/DDBJ whole genome shotgun (WGS) entry which is preliminary data.</text>
</comment>
<keyword evidence="5 13" id="KW-0812">Transmembrane</keyword>
<keyword evidence="8" id="KW-0862">Zinc</keyword>
<proteinExistence type="inferred from homology"/>
<evidence type="ECO:0000256" key="3">
    <source>
        <dbReference type="ARBA" id="ARBA00007931"/>
    </source>
</evidence>
<comment type="subcellular location">
    <subcellularLocation>
        <location evidence="2">Membrane</location>
        <topology evidence="2">Multi-pass membrane protein</topology>
    </subcellularLocation>
</comment>
<keyword evidence="7" id="KW-0378">Hydrolase</keyword>
<keyword evidence="6" id="KW-0479">Metal-binding</keyword>
<feature type="domain" description="Knr4/Smi1-like" evidence="14">
    <location>
        <begin position="777"/>
        <end position="905"/>
    </location>
</feature>
<evidence type="ECO:0000256" key="4">
    <source>
        <dbReference type="ARBA" id="ARBA00022670"/>
    </source>
</evidence>
<name>A0A9X4BJF4_9GAMM</name>
<evidence type="ECO:0000256" key="10">
    <source>
        <dbReference type="ARBA" id="ARBA00023049"/>
    </source>
</evidence>
<feature type="transmembrane region" description="Helical" evidence="13">
    <location>
        <begin position="331"/>
        <end position="350"/>
    </location>
</feature>
<feature type="coiled-coil region" evidence="12">
    <location>
        <begin position="537"/>
        <end position="564"/>
    </location>
</feature>
<dbReference type="InterPro" id="IPR037883">
    <property type="entry name" value="Knr4/Smi1-like_sf"/>
</dbReference>
<evidence type="ECO:0000256" key="12">
    <source>
        <dbReference type="SAM" id="Coils"/>
    </source>
</evidence>
<sequence>MIDIVFLIGAIALLIVLQMFRSVLAFVFPTARSRRVDLAKAPDGAADLYAQAHADLATLGFSGPQWHLLRLGDTADDAAHFYATYTHERGDVCRLYPLIGLDKPNRLNVVFATRLVDGRMAIGQAFDPFFEIIASDRFPARTIGGATLAEQWRAHGEFVASLGAAPDPAGATADAGAFDVEMHDGARARLLAERKAWLDSRGWARPTLAFACRMLRAVVRRPKAPPNTEPVPPARLAALALMQQRLVERPAPRRMQALLFAISVALFLALGAAFWSSGFALVLLVVIAIHELGHYLAMRAFGYRNVQMLALPLVGGVTIGHEAKPDAARRAWMSLMGPLPGVVIGWAMLLAMPHLGAGAPSWWMTAAWVFLAVNYLNVLPVPPLDGGHVVQALLPVRAARLQAVFIVIACVIGALVAYRFGFMLLVVLALMQLTLASTHWQLARVIDVARGDAALDPQRPRALRLRRLFEIADDVVGPTPRAAPRIAQATQALQSLDVRPMGWLQRGVIGTVYAALLAGPVVAAVAMWGFASRMPTEAEMAASADRAERQRADMERKRVALAARAAALDVGTLLRARADEASWPPPASDEAIAATQVRLGITLPDDLVALYRAHDGLPELGFAPLASVARWRDAPAPALDAAAPDGTVEVNLRGGDDSPSKVHSVPRARAAEWLMVMPAEDGSFFAYDVGDTPAVPGHRVFEGLDGYVVGHPSLRAWLEEQWISAEYSRDMARQARAAGDAAERELAGLPVLALIDRLPKPGFLERMAGANVSLPPPAGDAAIASVQERLGIALDDDLRDLLLRHDGLPALLLLPVADYRRLDLADADHRQDLERQLGSRHRAFEPPHDWPKSADELEACIAIGGGPAPRSFVSVLWCPTHEAPRRYVDLFDRRFHATLTGYLRARVASMKSPGS</sequence>
<dbReference type="Pfam" id="PF02163">
    <property type="entry name" value="Peptidase_M50"/>
    <property type="match status" value="2"/>
</dbReference>
<feature type="transmembrane region" description="Helical" evidence="13">
    <location>
        <begin position="401"/>
        <end position="430"/>
    </location>
</feature>
<evidence type="ECO:0000256" key="1">
    <source>
        <dbReference type="ARBA" id="ARBA00001947"/>
    </source>
</evidence>